<organism evidence="9 10">
    <name type="scientific">Apolygus lucorum</name>
    <name type="common">Small green plant bug</name>
    <name type="synonym">Lygocoris lucorum</name>
    <dbReference type="NCBI Taxonomy" id="248454"/>
    <lineage>
        <taxon>Eukaryota</taxon>
        <taxon>Metazoa</taxon>
        <taxon>Ecdysozoa</taxon>
        <taxon>Arthropoda</taxon>
        <taxon>Hexapoda</taxon>
        <taxon>Insecta</taxon>
        <taxon>Pterygota</taxon>
        <taxon>Neoptera</taxon>
        <taxon>Paraneoptera</taxon>
        <taxon>Hemiptera</taxon>
        <taxon>Heteroptera</taxon>
        <taxon>Panheteroptera</taxon>
        <taxon>Cimicomorpha</taxon>
        <taxon>Miridae</taxon>
        <taxon>Mirini</taxon>
        <taxon>Apolygus</taxon>
    </lineage>
</organism>
<dbReference type="InterPro" id="IPR009003">
    <property type="entry name" value="Peptidase_S1_PA"/>
</dbReference>
<name>A0A8S9X765_APOLU</name>
<dbReference type="PRINTS" id="PR00722">
    <property type="entry name" value="CHYMOTRYPSIN"/>
</dbReference>
<keyword evidence="6" id="KW-1015">Disulfide bond</keyword>
<sequence>MTSVLLGVTLGGLLHIVLDKSGGLVEGTNTLANIEDFPFIVSIQKNEIHFCGGSVVYRNLVLTGCHCVSKRSKTTGILEYKHITNITLRAGSLNPLSGGESHQAYSFFRHPKCDWDATGWTFDLGIVKVDADFSIKRKQLEILPLPDRRSPGLLEELARERTDCVSVEWSKFEKQRTSGSKVLLKVYLELLTQSQCEKIFRQNSNRYRNSTHKNKELRSSQVCALGTNGDDACAGDSGGPFLCNDGFSERLALFGVLSWEVGCGKLGIPGVSTRVDTAISWIKHLMTEEADQREEEELRIHIKEKQQIFIDKTIQDWLSKFGVTTIIHSSDMNDFYPRIAGGERASIAQFPFMVAIFHKQKLECGGSLLTTMHVLTACHCVVIAMEAVLDDKNIPPKNYREMYLEAGSERQNEGLWRSAKRVMKHPECVRTVKSWIYDVGMVVSKRKFLLTRGKIELLPLPSFHDISLREMATNGTNCVTAGWGRIKEKGKKSPYLMKLSLKLLDFDICNEQMEIEGNKLETELRFQEESQICTVGLDGKDTCTGDSGGPLICPNPSGAARILCGVVSWGIGCGRGIPGVWARLDVALPWIQTTLTSGTRSEQFMSLATIFQIMSLVNFMRPSHC</sequence>
<dbReference type="GO" id="GO:0005576">
    <property type="term" value="C:extracellular region"/>
    <property type="evidence" value="ECO:0007669"/>
    <property type="project" value="UniProtKB-SubCell"/>
</dbReference>
<keyword evidence="3" id="KW-0645">Protease</keyword>
<dbReference type="PANTHER" id="PTHR24276">
    <property type="entry name" value="POLYSERASE-RELATED"/>
    <property type="match status" value="1"/>
</dbReference>
<evidence type="ECO:0000256" key="1">
    <source>
        <dbReference type="ARBA" id="ARBA00004239"/>
    </source>
</evidence>
<gene>
    <name evidence="9" type="ORF">GE061_018984</name>
</gene>
<proteinExistence type="inferred from homology"/>
<dbReference type="InterPro" id="IPR001254">
    <property type="entry name" value="Trypsin_dom"/>
</dbReference>
<dbReference type="FunFam" id="2.40.10.10:FF:000036">
    <property type="entry name" value="Trypsin beta"/>
    <property type="match status" value="1"/>
</dbReference>
<evidence type="ECO:0000256" key="5">
    <source>
        <dbReference type="ARBA" id="ARBA00022825"/>
    </source>
</evidence>
<dbReference type="PROSITE" id="PS00135">
    <property type="entry name" value="TRYPSIN_SER"/>
    <property type="match status" value="2"/>
</dbReference>
<evidence type="ECO:0000256" key="4">
    <source>
        <dbReference type="ARBA" id="ARBA00022801"/>
    </source>
</evidence>
<dbReference type="OrthoDB" id="10059102at2759"/>
<evidence type="ECO:0000256" key="6">
    <source>
        <dbReference type="ARBA" id="ARBA00023157"/>
    </source>
</evidence>
<keyword evidence="7" id="KW-0732">Signal</keyword>
<comment type="subcellular location">
    <subcellularLocation>
        <location evidence="1">Secreted</location>
        <location evidence="1">Extracellular space</location>
    </subcellularLocation>
</comment>
<dbReference type="CDD" id="cd00190">
    <property type="entry name" value="Tryp_SPc"/>
    <property type="match status" value="2"/>
</dbReference>
<dbReference type="Proteomes" id="UP000466442">
    <property type="component" value="Linkage Group LG9"/>
</dbReference>
<feature type="domain" description="Peptidase S1" evidence="8">
    <location>
        <begin position="339"/>
        <end position="596"/>
    </location>
</feature>
<dbReference type="SMART" id="SM00020">
    <property type="entry name" value="Tryp_SPc"/>
    <property type="match status" value="2"/>
</dbReference>
<dbReference type="GO" id="GO:0006508">
    <property type="term" value="P:proteolysis"/>
    <property type="evidence" value="ECO:0007669"/>
    <property type="project" value="UniProtKB-KW"/>
</dbReference>
<feature type="domain" description="Peptidase S1" evidence="8">
    <location>
        <begin position="24"/>
        <end position="287"/>
    </location>
</feature>
<comment type="caution">
    <text evidence="9">The sequence shown here is derived from an EMBL/GenBank/DDBJ whole genome shotgun (WGS) entry which is preliminary data.</text>
</comment>
<dbReference type="InterPro" id="IPR043504">
    <property type="entry name" value="Peptidase_S1_PA_chymotrypsin"/>
</dbReference>
<dbReference type="EMBL" id="WIXP02000009">
    <property type="protein sequence ID" value="KAF6204822.1"/>
    <property type="molecule type" value="Genomic_DNA"/>
</dbReference>
<dbReference type="SUPFAM" id="SSF50494">
    <property type="entry name" value="Trypsin-like serine proteases"/>
    <property type="match status" value="2"/>
</dbReference>
<feature type="signal peptide" evidence="7">
    <location>
        <begin position="1"/>
        <end position="19"/>
    </location>
</feature>
<dbReference type="GO" id="GO:0004252">
    <property type="term" value="F:serine-type endopeptidase activity"/>
    <property type="evidence" value="ECO:0007669"/>
    <property type="project" value="InterPro"/>
</dbReference>
<feature type="chain" id="PRO_5035885495" description="Peptidase S1 domain-containing protein" evidence="7">
    <location>
        <begin position="20"/>
        <end position="625"/>
    </location>
</feature>
<dbReference type="Pfam" id="PF00089">
    <property type="entry name" value="Trypsin"/>
    <property type="match status" value="2"/>
</dbReference>
<reference evidence="9" key="1">
    <citation type="journal article" date="2021" name="Mol. Ecol. Resour.">
        <title>Apolygus lucorum genome provides insights into omnivorousness and mesophyll feeding.</title>
        <authorList>
            <person name="Liu Y."/>
            <person name="Liu H."/>
            <person name="Wang H."/>
            <person name="Huang T."/>
            <person name="Liu B."/>
            <person name="Yang B."/>
            <person name="Yin L."/>
            <person name="Li B."/>
            <person name="Zhang Y."/>
            <person name="Zhang S."/>
            <person name="Jiang F."/>
            <person name="Zhang X."/>
            <person name="Ren Y."/>
            <person name="Wang B."/>
            <person name="Wang S."/>
            <person name="Lu Y."/>
            <person name="Wu K."/>
            <person name="Fan W."/>
            <person name="Wang G."/>
        </authorList>
    </citation>
    <scope>NUCLEOTIDE SEQUENCE</scope>
    <source>
        <strain evidence="9">12Hb</strain>
    </source>
</reference>
<evidence type="ECO:0000256" key="3">
    <source>
        <dbReference type="ARBA" id="ARBA00022670"/>
    </source>
</evidence>
<evidence type="ECO:0000256" key="7">
    <source>
        <dbReference type="SAM" id="SignalP"/>
    </source>
</evidence>
<dbReference type="InterPro" id="IPR050430">
    <property type="entry name" value="Peptidase_S1"/>
</dbReference>
<dbReference type="InterPro" id="IPR001314">
    <property type="entry name" value="Peptidase_S1A"/>
</dbReference>
<dbReference type="AlphaFoldDB" id="A0A8S9X765"/>
<evidence type="ECO:0000313" key="10">
    <source>
        <dbReference type="Proteomes" id="UP000466442"/>
    </source>
</evidence>
<evidence type="ECO:0000259" key="8">
    <source>
        <dbReference type="PROSITE" id="PS50240"/>
    </source>
</evidence>
<evidence type="ECO:0000313" key="9">
    <source>
        <dbReference type="EMBL" id="KAF6204822.1"/>
    </source>
</evidence>
<keyword evidence="10" id="KW-1185">Reference proteome</keyword>
<protein>
    <recommendedName>
        <fullName evidence="8">Peptidase S1 domain-containing protein</fullName>
    </recommendedName>
</protein>
<dbReference type="InterPro" id="IPR033116">
    <property type="entry name" value="TRYPSIN_SER"/>
</dbReference>
<dbReference type="Gene3D" id="2.40.10.10">
    <property type="entry name" value="Trypsin-like serine proteases"/>
    <property type="match status" value="2"/>
</dbReference>
<keyword evidence="4" id="KW-0378">Hydrolase</keyword>
<dbReference type="PANTHER" id="PTHR24276:SF98">
    <property type="entry name" value="FI18310P1-RELATED"/>
    <property type="match status" value="1"/>
</dbReference>
<accession>A0A8S9X765</accession>
<dbReference type="PROSITE" id="PS50240">
    <property type="entry name" value="TRYPSIN_DOM"/>
    <property type="match status" value="2"/>
</dbReference>
<evidence type="ECO:0000256" key="2">
    <source>
        <dbReference type="ARBA" id="ARBA00007664"/>
    </source>
</evidence>
<keyword evidence="5" id="KW-0720">Serine protease</keyword>
<comment type="similarity">
    <text evidence="2">Belongs to the peptidase S1 family.</text>
</comment>